<feature type="domain" description="ComEC/Rec2-related protein" evidence="8">
    <location>
        <begin position="261"/>
        <end position="522"/>
    </location>
</feature>
<feature type="transmembrane region" description="Helical" evidence="7">
    <location>
        <begin position="411"/>
        <end position="434"/>
    </location>
</feature>
<evidence type="ECO:0000256" key="7">
    <source>
        <dbReference type="SAM" id="Phobius"/>
    </source>
</evidence>
<dbReference type="InterPro" id="IPR004477">
    <property type="entry name" value="ComEC_N"/>
</dbReference>
<evidence type="ECO:0000259" key="9">
    <source>
        <dbReference type="Pfam" id="PF13567"/>
    </source>
</evidence>
<evidence type="ECO:0000256" key="4">
    <source>
        <dbReference type="ARBA" id="ARBA00022989"/>
    </source>
</evidence>
<feature type="transmembrane region" description="Helical" evidence="7">
    <location>
        <begin position="526"/>
        <end position="545"/>
    </location>
</feature>
<evidence type="ECO:0000256" key="5">
    <source>
        <dbReference type="ARBA" id="ARBA00023136"/>
    </source>
</evidence>
<name>A0ABX1M4J3_9CYAN</name>
<feature type="transmembrane region" description="Helical" evidence="7">
    <location>
        <begin position="497"/>
        <end position="519"/>
    </location>
</feature>
<organism evidence="10 11">
    <name type="scientific">Brasilonema octagenarum UFV-OR1</name>
    <dbReference type="NCBI Taxonomy" id="417115"/>
    <lineage>
        <taxon>Bacteria</taxon>
        <taxon>Bacillati</taxon>
        <taxon>Cyanobacteriota</taxon>
        <taxon>Cyanophyceae</taxon>
        <taxon>Nostocales</taxon>
        <taxon>Scytonemataceae</taxon>
        <taxon>Brasilonema</taxon>
        <taxon>Octagenarum group</taxon>
    </lineage>
</organism>
<gene>
    <name evidence="10" type="ORF">DP115_11970</name>
</gene>
<evidence type="ECO:0000256" key="3">
    <source>
        <dbReference type="ARBA" id="ARBA00022692"/>
    </source>
</evidence>
<accession>A0ABX1M4J3</accession>
<feature type="region of interest" description="Disordered" evidence="6">
    <location>
        <begin position="50"/>
        <end position="69"/>
    </location>
</feature>
<evidence type="ECO:0000256" key="1">
    <source>
        <dbReference type="ARBA" id="ARBA00004651"/>
    </source>
</evidence>
<feature type="transmembrane region" description="Helical" evidence="7">
    <location>
        <begin position="281"/>
        <end position="302"/>
    </location>
</feature>
<evidence type="ECO:0000313" key="11">
    <source>
        <dbReference type="Proteomes" id="UP000762253"/>
    </source>
</evidence>
<sequence length="785" mass="85987">MNKVSGVIICLGYILGLLFTAIPWGGFWVFALGIVGAIFFGRQRQNIRKHLPKKDNSQAKTKTAPQLSQTTPHPRVWLIAGVVGLFASFYFQSRVPIPEANDISKFLPLENANNQEQLFIVRGKVLTKPRMTRSQRGQLWLQATELNEVKNENGPAGTSKGVTGKLYVTMPLLQTTGLHPSQQIAVTGVLYKPKPPLNPGGFDFQKFLQQEGAFAGLSGRQVNILDEGKSWGWWKIRERIVRSQVRSLGVPEGPLVSAMVLGSKVVDLPYETQDRFVQVGLAHALAASGFQTSLILGVILGLTSKAKKGTQIILGSIALLLFLTLTGLQASVLRAVIMGFAALIGIGLRRTVKQLGSLLVAAVLLLLFNPLWIWDLGFQLSFLATLGLIVTGSPITKRFDWLPLMITSSIAVPLAAAIWTLPLLLYVFNVVAIYTLPANIISTPFISIISIGGMISALVSLISPELGSSLANLLYHPTHWLLNLVEFFGSLPGSTVAVGSISLGQMLAMYILIILAWVVRWWQQRWWFSAIIALGLVVVPVWHSANTLFRVTVLAAGEEPVLVIQDKGKVTLINSGDEGTGRFTILPFLQQQAVNKVDWAIASDFQHNGNNAWLEVLQRLPIGTFYDYSPTSDNDTTNQVIKKEVQNSKGIYQPLSVGQTITTGSVVAQLTNNQLPILQLQIFGQNWLLVGQTKTTQVLELLNSGRVVRPQVLWCPGESLKELIPVLQPQVAIATTTNVDQKTLSELSKTQTKLFFTSKDGAIQWTPNGQFETFIPAGENKTSIL</sequence>
<feature type="transmembrane region" description="Helical" evidence="7">
    <location>
        <begin position="355"/>
        <end position="374"/>
    </location>
</feature>
<dbReference type="NCBIfam" id="TIGR00360">
    <property type="entry name" value="ComEC_N-term"/>
    <property type="match status" value="1"/>
</dbReference>
<feature type="domain" description="DUF4131" evidence="9">
    <location>
        <begin position="22"/>
        <end position="223"/>
    </location>
</feature>
<keyword evidence="4 7" id="KW-1133">Transmembrane helix</keyword>
<comment type="subcellular location">
    <subcellularLocation>
        <location evidence="1">Cell membrane</location>
        <topology evidence="1">Multi-pass membrane protein</topology>
    </subcellularLocation>
</comment>
<reference evidence="10 11" key="1">
    <citation type="submission" date="2018-06" db="EMBL/GenBank/DDBJ databases">
        <title>Comparative genomics of Brasilonema spp. strains.</title>
        <authorList>
            <person name="Alvarenga D.O."/>
            <person name="Fiore M.F."/>
            <person name="Varani A.M."/>
        </authorList>
    </citation>
    <scope>NUCLEOTIDE SEQUENCE [LARGE SCALE GENOMIC DNA]</scope>
    <source>
        <strain evidence="10 11">UFV-OR1</strain>
    </source>
</reference>
<feature type="compositionally biased region" description="Polar residues" evidence="6">
    <location>
        <begin position="58"/>
        <end position="69"/>
    </location>
</feature>
<feature type="transmembrane region" description="Helical" evidence="7">
    <location>
        <begin position="440"/>
        <end position="461"/>
    </location>
</feature>
<dbReference type="Proteomes" id="UP000762253">
    <property type="component" value="Unassembled WGS sequence"/>
</dbReference>
<feature type="transmembrane region" description="Helical" evidence="7">
    <location>
        <begin position="309"/>
        <end position="325"/>
    </location>
</feature>
<dbReference type="Pfam" id="PF03772">
    <property type="entry name" value="Competence"/>
    <property type="match status" value="1"/>
</dbReference>
<dbReference type="InterPro" id="IPR036866">
    <property type="entry name" value="RibonucZ/Hydroxyglut_hydro"/>
</dbReference>
<dbReference type="Gene3D" id="3.60.15.10">
    <property type="entry name" value="Ribonuclease Z/Hydroxyacylglutathione hydrolase-like"/>
    <property type="match status" value="1"/>
</dbReference>
<keyword evidence="2" id="KW-1003">Cell membrane</keyword>
<dbReference type="InterPro" id="IPR052159">
    <property type="entry name" value="Competence_DNA_uptake"/>
</dbReference>
<evidence type="ECO:0000313" key="10">
    <source>
        <dbReference type="EMBL" id="NMF63442.1"/>
    </source>
</evidence>
<dbReference type="EMBL" id="QMEC01000037">
    <property type="protein sequence ID" value="NMF63442.1"/>
    <property type="molecule type" value="Genomic_DNA"/>
</dbReference>
<dbReference type="Pfam" id="PF13567">
    <property type="entry name" value="DUF4131"/>
    <property type="match status" value="1"/>
</dbReference>
<dbReference type="RefSeq" id="WP_169265030.1">
    <property type="nucleotide sequence ID" value="NZ_QMEC01000037.1"/>
</dbReference>
<keyword evidence="5 7" id="KW-0472">Membrane</keyword>
<feature type="transmembrane region" description="Helical" evidence="7">
    <location>
        <begin position="6"/>
        <end position="39"/>
    </location>
</feature>
<keyword evidence="11" id="KW-1185">Reference proteome</keyword>
<dbReference type="InterPro" id="IPR025405">
    <property type="entry name" value="DUF4131"/>
</dbReference>
<evidence type="ECO:0000259" key="8">
    <source>
        <dbReference type="Pfam" id="PF03772"/>
    </source>
</evidence>
<protein>
    <submittedName>
        <fullName evidence="10">Competence protein</fullName>
    </submittedName>
</protein>
<evidence type="ECO:0000256" key="6">
    <source>
        <dbReference type="SAM" id="MobiDB-lite"/>
    </source>
</evidence>
<dbReference type="PANTHER" id="PTHR30619">
    <property type="entry name" value="DNA INTERNALIZATION/COMPETENCE PROTEIN COMEC/REC2"/>
    <property type="match status" value="1"/>
</dbReference>
<comment type="caution">
    <text evidence="10">The sequence shown here is derived from an EMBL/GenBank/DDBJ whole genome shotgun (WGS) entry which is preliminary data.</text>
</comment>
<evidence type="ECO:0000256" key="2">
    <source>
        <dbReference type="ARBA" id="ARBA00022475"/>
    </source>
</evidence>
<keyword evidence="3 7" id="KW-0812">Transmembrane</keyword>
<dbReference type="PANTHER" id="PTHR30619:SF1">
    <property type="entry name" value="RECOMBINATION PROTEIN 2"/>
    <property type="match status" value="1"/>
</dbReference>
<proteinExistence type="predicted"/>